<feature type="domain" description="AAA+ ATPase" evidence="1">
    <location>
        <begin position="36"/>
        <end position="206"/>
    </location>
</feature>
<dbReference type="InterPro" id="IPR003593">
    <property type="entry name" value="AAA+_ATPase"/>
</dbReference>
<organism evidence="2">
    <name type="scientific">Castellaniella ginsengisoli</name>
    <dbReference type="NCBI Taxonomy" id="546114"/>
    <lineage>
        <taxon>Bacteria</taxon>
        <taxon>Pseudomonadati</taxon>
        <taxon>Pseudomonadota</taxon>
        <taxon>Betaproteobacteria</taxon>
        <taxon>Burkholderiales</taxon>
        <taxon>Alcaligenaceae</taxon>
        <taxon>Castellaniella</taxon>
    </lineage>
</organism>
<sequence>MHPWVVSEYPDGVRLLQAAECEPLAVRWLWRHWLPSGAITILAGMPGTGKTTLALSIASIVSSAGAWPDGTPCIEAGNVVIWSGEDDIQATLLPRLIAMGADRSRVHFVTSIHDQGRFREFDPSTDIRQLMLKIAEIGGARLVIIDPILNAVSGDAHRANDVRRDLHDLVVLARSEVAVIGISHFSKGGGKAPQHPLDRVIGSQAFAALARIVLVTAQSMGEEGRVLARAKSNLGPDGSGFEYVVESLTISDSIETSRVVWRGALEGDAREILGQAEQAMRPPSRMEEAKTFLLDLLVGHGHLPSVQVLELAASAGHSASTIHRAKAELQIRAEKDGHGGWYWRL</sequence>
<evidence type="ECO:0000313" key="2">
    <source>
        <dbReference type="EMBL" id="XDJ42093.1"/>
    </source>
</evidence>
<gene>
    <name evidence="2" type="ORF">ABRY99_00505</name>
</gene>
<evidence type="ECO:0000259" key="1">
    <source>
        <dbReference type="SMART" id="SM00382"/>
    </source>
</evidence>
<reference evidence="2" key="1">
    <citation type="submission" date="2024-05" db="EMBL/GenBank/DDBJ databases">
        <authorList>
            <person name="Luo Y.-C."/>
            <person name="Nicholds J."/>
            <person name="Mortimer T."/>
            <person name="Maboni G."/>
        </authorList>
    </citation>
    <scope>NUCLEOTIDE SEQUENCE</scope>
    <source>
        <strain evidence="2">153920</strain>
    </source>
</reference>
<proteinExistence type="predicted"/>
<dbReference type="SMART" id="SM00382">
    <property type="entry name" value="AAA"/>
    <property type="match status" value="1"/>
</dbReference>
<accession>A0AB39CJF5</accession>
<dbReference type="Gene3D" id="3.40.50.300">
    <property type="entry name" value="P-loop containing nucleotide triphosphate hydrolases"/>
    <property type="match status" value="1"/>
</dbReference>
<dbReference type="SUPFAM" id="SSF52540">
    <property type="entry name" value="P-loop containing nucleoside triphosphate hydrolases"/>
    <property type="match status" value="1"/>
</dbReference>
<protein>
    <submittedName>
        <fullName evidence="2">AAA family ATPase</fullName>
    </submittedName>
</protein>
<dbReference type="RefSeq" id="WP_368643488.1">
    <property type="nucleotide sequence ID" value="NZ_CP158252.1"/>
</dbReference>
<name>A0AB39CJF5_9BURK</name>
<dbReference type="Pfam" id="PF13481">
    <property type="entry name" value="AAA_25"/>
    <property type="match status" value="1"/>
</dbReference>
<dbReference type="AlphaFoldDB" id="A0AB39CJF5"/>
<dbReference type="EMBL" id="CP158252">
    <property type="protein sequence ID" value="XDJ42093.1"/>
    <property type="molecule type" value="Genomic_DNA"/>
</dbReference>
<dbReference type="InterPro" id="IPR027417">
    <property type="entry name" value="P-loop_NTPase"/>
</dbReference>